<evidence type="ECO:0000313" key="5">
    <source>
        <dbReference type="EMBL" id="MCW6512924.1"/>
    </source>
</evidence>
<dbReference type="PANTHER" id="PTHR44757:SF2">
    <property type="entry name" value="BIOFILM ARCHITECTURE MAINTENANCE PROTEIN MBAA"/>
    <property type="match status" value="1"/>
</dbReference>
<evidence type="ECO:0000259" key="4">
    <source>
        <dbReference type="PROSITE" id="PS50887"/>
    </source>
</evidence>
<dbReference type="AlphaFoldDB" id="A0AA41Z396"/>
<dbReference type="EMBL" id="JAMOIM010000075">
    <property type="protein sequence ID" value="MCW6512924.1"/>
    <property type="molecule type" value="Genomic_DNA"/>
</dbReference>
<dbReference type="Pfam" id="PF00990">
    <property type="entry name" value="GGDEF"/>
    <property type="match status" value="1"/>
</dbReference>
<sequence length="609" mass="67219">MTVRRRGETKPLSIAAHTPPVSDQEQASQAEVNHWKKKAEQVERLVKLGSFELEFDTGLLSWSDGTYAIFGLPPGTPITVAQAIEFYDIETQALIADRIEIAKQSGEPYDLTVPFQARGGRTGWARMIAQVETINGSARLFGVIRDISRERDAEERLRQQAHGDVLTGLPNRRAFQLYLDQVFEEVRQGAAMALCIIDVDHFKMTNDLHGHAVGDKLLQAIGHRLSATVRTIDFVARLGGDEFAVVLHGVRDKAELRQRASGIVEAARQPLTADQIVVEPSISVGACLLGPKVKGLDAALRQADIALYKAKLNGRDQFCLFQPSFRREVDDHGRLLDEVGIGLARNQFEVHYQPIVDLRTQIVRGWEALVRWRHPTKGLLAPARFMAALMDPKASVAIDDFVLAKSLLQMRQWLDGGIPVTCAGVNVSDAQLKRPDLVPTIMSLLQANDLTPDRLKIEVLETAFVGQATKSVAATIDRLARLGVVSALDDFGTGHASLIHLKQFRVERIKIDRSFVANLGKNGYDQAIVRCMIALGRDLGIRITAEGIETVEQLEILRRLGCDCGQGYLFGRPMHPDDVPDFLVRWHDGAAASLLGQADAVTRSSLRVV</sequence>
<dbReference type="InterPro" id="IPR035965">
    <property type="entry name" value="PAS-like_dom_sf"/>
</dbReference>
<dbReference type="PANTHER" id="PTHR44757">
    <property type="entry name" value="DIGUANYLATE CYCLASE DGCP"/>
    <property type="match status" value="1"/>
</dbReference>
<dbReference type="InterPro" id="IPR001633">
    <property type="entry name" value="EAL_dom"/>
</dbReference>
<dbReference type="Gene3D" id="3.20.20.450">
    <property type="entry name" value="EAL domain"/>
    <property type="match status" value="1"/>
</dbReference>
<feature type="domain" description="PAC" evidence="2">
    <location>
        <begin position="109"/>
        <end position="159"/>
    </location>
</feature>
<evidence type="ECO:0000259" key="2">
    <source>
        <dbReference type="PROSITE" id="PS50113"/>
    </source>
</evidence>
<feature type="domain" description="EAL" evidence="3">
    <location>
        <begin position="332"/>
        <end position="587"/>
    </location>
</feature>
<dbReference type="SMART" id="SM00267">
    <property type="entry name" value="GGDEF"/>
    <property type="match status" value="1"/>
</dbReference>
<gene>
    <name evidence="5" type="ORF">M8523_34190</name>
</gene>
<accession>A0AA41Z396</accession>
<dbReference type="CDD" id="cd01949">
    <property type="entry name" value="GGDEF"/>
    <property type="match status" value="1"/>
</dbReference>
<organism evidence="5 6">
    <name type="scientific">Lichenifustis flavocetrariae</name>
    <dbReference type="NCBI Taxonomy" id="2949735"/>
    <lineage>
        <taxon>Bacteria</taxon>
        <taxon>Pseudomonadati</taxon>
        <taxon>Pseudomonadota</taxon>
        <taxon>Alphaproteobacteria</taxon>
        <taxon>Hyphomicrobiales</taxon>
        <taxon>Lichenihabitantaceae</taxon>
        <taxon>Lichenifustis</taxon>
    </lineage>
</organism>
<evidence type="ECO:0000313" key="6">
    <source>
        <dbReference type="Proteomes" id="UP001165667"/>
    </source>
</evidence>
<dbReference type="RefSeq" id="WP_282589300.1">
    <property type="nucleotide sequence ID" value="NZ_JAMOIM010000075.1"/>
</dbReference>
<dbReference type="Gene3D" id="3.30.70.270">
    <property type="match status" value="1"/>
</dbReference>
<dbReference type="SUPFAM" id="SSF55785">
    <property type="entry name" value="PYP-like sensor domain (PAS domain)"/>
    <property type="match status" value="1"/>
</dbReference>
<dbReference type="InterPro" id="IPR035919">
    <property type="entry name" value="EAL_sf"/>
</dbReference>
<name>A0AA41Z396_9HYPH</name>
<dbReference type="PROSITE" id="PS50887">
    <property type="entry name" value="GGDEF"/>
    <property type="match status" value="1"/>
</dbReference>
<dbReference type="SUPFAM" id="SSF141868">
    <property type="entry name" value="EAL domain-like"/>
    <property type="match status" value="1"/>
</dbReference>
<evidence type="ECO:0000256" key="1">
    <source>
        <dbReference type="SAM" id="MobiDB-lite"/>
    </source>
</evidence>
<feature type="region of interest" description="Disordered" evidence="1">
    <location>
        <begin position="1"/>
        <end position="24"/>
    </location>
</feature>
<dbReference type="InterPro" id="IPR043128">
    <property type="entry name" value="Rev_trsase/Diguanyl_cyclase"/>
</dbReference>
<keyword evidence="6" id="KW-1185">Reference proteome</keyword>
<proteinExistence type="predicted"/>
<dbReference type="SUPFAM" id="SSF55073">
    <property type="entry name" value="Nucleotide cyclase"/>
    <property type="match status" value="1"/>
</dbReference>
<dbReference type="PROSITE" id="PS50113">
    <property type="entry name" value="PAC"/>
    <property type="match status" value="1"/>
</dbReference>
<dbReference type="Gene3D" id="3.30.450.20">
    <property type="entry name" value="PAS domain"/>
    <property type="match status" value="1"/>
</dbReference>
<reference evidence="5" key="1">
    <citation type="submission" date="2022-05" db="EMBL/GenBank/DDBJ databases">
        <authorList>
            <person name="Pankratov T."/>
        </authorList>
    </citation>
    <scope>NUCLEOTIDE SEQUENCE</scope>
    <source>
        <strain evidence="5">BP6-180914</strain>
    </source>
</reference>
<dbReference type="InterPro" id="IPR029787">
    <property type="entry name" value="Nucleotide_cyclase"/>
</dbReference>
<dbReference type="InterPro" id="IPR052155">
    <property type="entry name" value="Biofilm_reg_signaling"/>
</dbReference>
<dbReference type="NCBIfam" id="TIGR00254">
    <property type="entry name" value="GGDEF"/>
    <property type="match status" value="1"/>
</dbReference>
<dbReference type="InterPro" id="IPR000700">
    <property type="entry name" value="PAS-assoc_C"/>
</dbReference>
<dbReference type="PROSITE" id="PS50883">
    <property type="entry name" value="EAL"/>
    <property type="match status" value="1"/>
</dbReference>
<dbReference type="Pfam" id="PF00563">
    <property type="entry name" value="EAL"/>
    <property type="match status" value="1"/>
</dbReference>
<feature type="domain" description="GGDEF" evidence="4">
    <location>
        <begin position="190"/>
        <end position="323"/>
    </location>
</feature>
<dbReference type="CDD" id="cd01948">
    <property type="entry name" value="EAL"/>
    <property type="match status" value="1"/>
</dbReference>
<comment type="caution">
    <text evidence="5">The sequence shown here is derived from an EMBL/GenBank/DDBJ whole genome shotgun (WGS) entry which is preliminary data.</text>
</comment>
<dbReference type="InterPro" id="IPR000160">
    <property type="entry name" value="GGDEF_dom"/>
</dbReference>
<protein>
    <submittedName>
        <fullName evidence="5">EAL domain-containing protein</fullName>
    </submittedName>
</protein>
<evidence type="ECO:0000259" key="3">
    <source>
        <dbReference type="PROSITE" id="PS50883"/>
    </source>
</evidence>
<dbReference type="Proteomes" id="UP001165667">
    <property type="component" value="Unassembled WGS sequence"/>
</dbReference>
<dbReference type="SMART" id="SM00052">
    <property type="entry name" value="EAL"/>
    <property type="match status" value="1"/>
</dbReference>